<evidence type="ECO:0000259" key="7">
    <source>
        <dbReference type="Pfam" id="PF00135"/>
    </source>
</evidence>
<dbReference type="PROSITE" id="PS00122">
    <property type="entry name" value="CARBOXYLESTERASE_B_1"/>
    <property type="match status" value="1"/>
</dbReference>
<evidence type="ECO:0000256" key="1">
    <source>
        <dbReference type="ARBA" id="ARBA00005964"/>
    </source>
</evidence>
<dbReference type="PROSITE" id="PS00941">
    <property type="entry name" value="CARBOXYLESTERASE_B_2"/>
    <property type="match status" value="1"/>
</dbReference>
<dbReference type="SUPFAM" id="SSF53474">
    <property type="entry name" value="alpha/beta-Hydrolases"/>
    <property type="match status" value="1"/>
</dbReference>
<sequence>MFISTLGMALTPKQVFIAVFVALAAIIIISTIVSRENGSHSNTEQKSDTAINKAFTAETVEIKTRNGVIQGVKEWTARYSREFYSFRGIPYAEPPILELRFKDPVAVRPWYGKRGGKMPPPCPQYSIQAFMKGNIQIIGQEDCLYLNVYTPMPSTSDLPVMVFIHGGGFIFGNPDNLGGAPKFLLTKDIVLVSIQYRLGTLGFLSTEDSVLPGNLGLKDQNLALRWIQENIRDFGGNPKKVTLFGHSAGAASVHLHLMSPYSAGLFQQAILQSGQALAPFAVRSDHKVTVEQIRDILNCPEADSIAFLSCLQSVPFENITYSALKLQKFSRYPFYMLPRVDGDFLPDHPAVLLKQGRYQKVSLMSGHTVNEGAATAISILKNNELKTALANNFEVVGPVICGIEAEKSAAQLANRIFYHYMDDIEALDDNDAGLVEYVSGVRKHKQNKITPLQTISESFYNRGHDDVLLIHARDSLTYGNKIFMYEFEHRGKRAFIDAFHPDHGSPCKCFFLQYMFA</sequence>
<dbReference type="InterPro" id="IPR029058">
    <property type="entry name" value="AB_hydrolase_fold"/>
</dbReference>
<proteinExistence type="inferred from homology"/>
<name>A0AAN9AH08_HALRR</name>
<keyword evidence="6" id="KW-0472">Membrane</keyword>
<keyword evidence="6" id="KW-0812">Transmembrane</keyword>
<evidence type="ECO:0000256" key="3">
    <source>
        <dbReference type="ARBA" id="ARBA00022801"/>
    </source>
</evidence>
<organism evidence="8 9">
    <name type="scientific">Halocaridina rubra</name>
    <name type="common">Hawaiian red shrimp</name>
    <dbReference type="NCBI Taxonomy" id="373956"/>
    <lineage>
        <taxon>Eukaryota</taxon>
        <taxon>Metazoa</taxon>
        <taxon>Ecdysozoa</taxon>
        <taxon>Arthropoda</taxon>
        <taxon>Crustacea</taxon>
        <taxon>Multicrustacea</taxon>
        <taxon>Malacostraca</taxon>
        <taxon>Eumalacostraca</taxon>
        <taxon>Eucarida</taxon>
        <taxon>Decapoda</taxon>
        <taxon>Pleocyemata</taxon>
        <taxon>Caridea</taxon>
        <taxon>Atyoidea</taxon>
        <taxon>Atyidae</taxon>
        <taxon>Halocaridina</taxon>
    </lineage>
</organism>
<dbReference type="PANTHER" id="PTHR11559">
    <property type="entry name" value="CARBOXYLESTERASE"/>
    <property type="match status" value="1"/>
</dbReference>
<dbReference type="InterPro" id="IPR050309">
    <property type="entry name" value="Type-B_Carboxylest/Lipase"/>
</dbReference>
<keyword evidence="3 5" id="KW-0378">Hydrolase</keyword>
<gene>
    <name evidence="8" type="primary">CES5A_4</name>
    <name evidence="8" type="ORF">SK128_004447</name>
</gene>
<dbReference type="Proteomes" id="UP001381693">
    <property type="component" value="Unassembled WGS sequence"/>
</dbReference>
<keyword evidence="4" id="KW-0325">Glycoprotein</keyword>
<dbReference type="AlphaFoldDB" id="A0AAN9AH08"/>
<reference evidence="8 9" key="1">
    <citation type="submission" date="2023-11" db="EMBL/GenBank/DDBJ databases">
        <title>Halocaridina rubra genome assembly.</title>
        <authorList>
            <person name="Smith C."/>
        </authorList>
    </citation>
    <scope>NUCLEOTIDE SEQUENCE [LARGE SCALE GENOMIC DNA]</scope>
    <source>
        <strain evidence="8">EP-1</strain>
        <tissue evidence="8">Whole</tissue>
    </source>
</reference>
<keyword evidence="6" id="KW-1133">Transmembrane helix</keyword>
<evidence type="ECO:0000256" key="6">
    <source>
        <dbReference type="SAM" id="Phobius"/>
    </source>
</evidence>
<dbReference type="Gene3D" id="3.40.50.1820">
    <property type="entry name" value="alpha/beta hydrolase"/>
    <property type="match status" value="1"/>
</dbReference>
<evidence type="ECO:0000313" key="9">
    <source>
        <dbReference type="Proteomes" id="UP001381693"/>
    </source>
</evidence>
<dbReference type="EC" id="3.1.1.-" evidence="5"/>
<dbReference type="InterPro" id="IPR019819">
    <property type="entry name" value="Carboxylesterase_B_CS"/>
</dbReference>
<comment type="caution">
    <text evidence="8">The sequence shown here is derived from an EMBL/GenBank/DDBJ whole genome shotgun (WGS) entry which is preliminary data.</text>
</comment>
<dbReference type="EMBL" id="JAXCGZ010000084">
    <property type="protein sequence ID" value="KAK7086771.1"/>
    <property type="molecule type" value="Genomic_DNA"/>
</dbReference>
<evidence type="ECO:0000256" key="2">
    <source>
        <dbReference type="ARBA" id="ARBA00022487"/>
    </source>
</evidence>
<dbReference type="InterPro" id="IPR002018">
    <property type="entry name" value="CarbesteraseB"/>
</dbReference>
<feature type="transmembrane region" description="Helical" evidence="6">
    <location>
        <begin position="15"/>
        <end position="33"/>
    </location>
</feature>
<protein>
    <recommendedName>
        <fullName evidence="5">Carboxylic ester hydrolase</fullName>
        <ecNumber evidence="5">3.1.1.-</ecNumber>
    </recommendedName>
</protein>
<evidence type="ECO:0000256" key="5">
    <source>
        <dbReference type="RuleBase" id="RU361235"/>
    </source>
</evidence>
<keyword evidence="2" id="KW-0719">Serine esterase</keyword>
<dbReference type="Pfam" id="PF00135">
    <property type="entry name" value="COesterase"/>
    <property type="match status" value="1"/>
</dbReference>
<dbReference type="InterPro" id="IPR019826">
    <property type="entry name" value="Carboxylesterase_B_AS"/>
</dbReference>
<evidence type="ECO:0000313" key="8">
    <source>
        <dbReference type="EMBL" id="KAK7086771.1"/>
    </source>
</evidence>
<dbReference type="GO" id="GO:0052689">
    <property type="term" value="F:carboxylic ester hydrolase activity"/>
    <property type="evidence" value="ECO:0007669"/>
    <property type="project" value="UniProtKB-KW"/>
</dbReference>
<keyword evidence="9" id="KW-1185">Reference proteome</keyword>
<accession>A0AAN9AH08</accession>
<feature type="domain" description="Carboxylesterase type B" evidence="7">
    <location>
        <begin position="61"/>
        <end position="516"/>
    </location>
</feature>
<evidence type="ECO:0000256" key="4">
    <source>
        <dbReference type="ARBA" id="ARBA00023180"/>
    </source>
</evidence>
<comment type="similarity">
    <text evidence="1 5">Belongs to the type-B carboxylesterase/lipase family.</text>
</comment>